<proteinExistence type="predicted"/>
<evidence type="ECO:0000313" key="1">
    <source>
        <dbReference type="EMBL" id="GBP46853.1"/>
    </source>
</evidence>
<gene>
    <name evidence="1" type="ORF">EVAR_78555_1</name>
</gene>
<keyword evidence="2" id="KW-1185">Reference proteome</keyword>
<organism evidence="1 2">
    <name type="scientific">Eumeta variegata</name>
    <name type="common">Bagworm moth</name>
    <name type="synonym">Eumeta japonica</name>
    <dbReference type="NCBI Taxonomy" id="151549"/>
    <lineage>
        <taxon>Eukaryota</taxon>
        <taxon>Metazoa</taxon>
        <taxon>Ecdysozoa</taxon>
        <taxon>Arthropoda</taxon>
        <taxon>Hexapoda</taxon>
        <taxon>Insecta</taxon>
        <taxon>Pterygota</taxon>
        <taxon>Neoptera</taxon>
        <taxon>Endopterygota</taxon>
        <taxon>Lepidoptera</taxon>
        <taxon>Glossata</taxon>
        <taxon>Ditrysia</taxon>
        <taxon>Tineoidea</taxon>
        <taxon>Psychidae</taxon>
        <taxon>Oiketicinae</taxon>
        <taxon>Eumeta</taxon>
    </lineage>
</organism>
<comment type="caution">
    <text evidence="1">The sequence shown here is derived from an EMBL/GenBank/DDBJ whole genome shotgun (WGS) entry which is preliminary data.</text>
</comment>
<protein>
    <submittedName>
        <fullName evidence="1">Uncharacterized protein</fullName>
    </submittedName>
</protein>
<dbReference type="EMBL" id="BGZK01000490">
    <property type="protein sequence ID" value="GBP46853.1"/>
    <property type="molecule type" value="Genomic_DNA"/>
</dbReference>
<accession>A0A4C1W761</accession>
<dbReference type="Proteomes" id="UP000299102">
    <property type="component" value="Unassembled WGS sequence"/>
</dbReference>
<reference evidence="1 2" key="1">
    <citation type="journal article" date="2019" name="Commun. Biol.">
        <title>The bagworm genome reveals a unique fibroin gene that provides high tensile strength.</title>
        <authorList>
            <person name="Kono N."/>
            <person name="Nakamura H."/>
            <person name="Ohtoshi R."/>
            <person name="Tomita M."/>
            <person name="Numata K."/>
            <person name="Arakawa K."/>
        </authorList>
    </citation>
    <scope>NUCLEOTIDE SEQUENCE [LARGE SCALE GENOMIC DNA]</scope>
</reference>
<sequence>MYAAPALALLTVERYCFSALSSQRSNFTEIPTRLHHSAPSYTAPTATAPLELGRRRMSKGHVPVARWPTSMGNINTPAVYSMDEHIGFVFVIPPLAYTVSAKNSMTRLQQLLFPAAARPRLCGAAPRDCQDLSHKRSALRSPRLMARNRNKEQSEIRCDRGSRKSRDKRGFSCIIRYST</sequence>
<evidence type="ECO:0000313" key="2">
    <source>
        <dbReference type="Proteomes" id="UP000299102"/>
    </source>
</evidence>
<dbReference type="AlphaFoldDB" id="A0A4C1W761"/>
<name>A0A4C1W761_EUMVA</name>